<accession>A0ABW0MAU9</accession>
<name>A0ABW0MAU9_9BURK</name>
<organism evidence="1 2">
    <name type="scientific">Paraherbaspirillum soli</name>
    <dbReference type="NCBI Taxonomy" id="631222"/>
    <lineage>
        <taxon>Bacteria</taxon>
        <taxon>Pseudomonadati</taxon>
        <taxon>Pseudomonadota</taxon>
        <taxon>Betaproteobacteria</taxon>
        <taxon>Burkholderiales</taxon>
        <taxon>Oxalobacteraceae</taxon>
        <taxon>Paraherbaspirillum</taxon>
    </lineage>
</organism>
<protein>
    <submittedName>
        <fullName evidence="1">Type VI secretion system Vgr family protein</fullName>
    </submittedName>
</protein>
<dbReference type="RefSeq" id="WP_378998048.1">
    <property type="nucleotide sequence ID" value="NZ_JBHSMT010000025.1"/>
</dbReference>
<comment type="caution">
    <text evidence="1">The sequence shown here is derived from an EMBL/GenBank/DDBJ whole genome shotgun (WGS) entry which is preliminary data.</text>
</comment>
<evidence type="ECO:0000313" key="1">
    <source>
        <dbReference type="EMBL" id="MFC5474939.1"/>
    </source>
</evidence>
<keyword evidence="2" id="KW-1185">Reference proteome</keyword>
<sequence length="210" mass="23779">MPTASRTLSAKSPAIPEHLPGRPALIAVRLSGSEGINSLFEYRLLLKTPDAVNNRFSLAARFNLDDFIGRDLTVSIALDDSGSDYPGVGTREISGLISDAKMLREAGRDVSYELTLRPWLHLATLRTNSKIFQEQTVVEVLEDLLVDYAFPVEKRLYDFTRYPKRDYQTQYNETDFAFFSRLCEEWGISYFFEHSDGAHRLILADANAAF</sequence>
<proteinExistence type="predicted"/>
<evidence type="ECO:0000313" key="2">
    <source>
        <dbReference type="Proteomes" id="UP001596045"/>
    </source>
</evidence>
<reference evidence="2" key="1">
    <citation type="journal article" date="2019" name="Int. J. Syst. Evol. Microbiol.">
        <title>The Global Catalogue of Microorganisms (GCM) 10K type strain sequencing project: providing services to taxonomists for standard genome sequencing and annotation.</title>
        <authorList>
            <consortium name="The Broad Institute Genomics Platform"/>
            <consortium name="The Broad Institute Genome Sequencing Center for Infectious Disease"/>
            <person name="Wu L."/>
            <person name="Ma J."/>
        </authorList>
    </citation>
    <scope>NUCLEOTIDE SEQUENCE [LARGE SCALE GENOMIC DNA]</scope>
    <source>
        <strain evidence="2">JCM 17066</strain>
    </source>
</reference>
<dbReference type="Proteomes" id="UP001596045">
    <property type="component" value="Unassembled WGS sequence"/>
</dbReference>
<dbReference type="Pfam" id="PF05954">
    <property type="entry name" value="Phage_GPD"/>
    <property type="match status" value="1"/>
</dbReference>
<dbReference type="EMBL" id="JBHSMT010000025">
    <property type="protein sequence ID" value="MFC5474939.1"/>
    <property type="molecule type" value="Genomic_DNA"/>
</dbReference>
<dbReference type="Gene3D" id="3.55.50.10">
    <property type="entry name" value="Baseplate protein-like domains"/>
    <property type="match status" value="1"/>
</dbReference>
<feature type="non-terminal residue" evidence="1">
    <location>
        <position position="210"/>
    </location>
</feature>
<gene>
    <name evidence="1" type="ORF">ACFPM8_13340</name>
</gene>
<dbReference type="SUPFAM" id="SSF69279">
    <property type="entry name" value="Phage tail proteins"/>
    <property type="match status" value="1"/>
</dbReference>